<dbReference type="InterPro" id="IPR016161">
    <property type="entry name" value="Ald_DH/histidinol_DH"/>
</dbReference>
<proteinExistence type="inferred from homology"/>
<comment type="caution">
    <text evidence="9">The sequence shown here is derived from an EMBL/GenBank/DDBJ whole genome shotgun (WGS) entry which is preliminary data.</text>
</comment>
<dbReference type="SUPFAM" id="SSF53720">
    <property type="entry name" value="ALDH-like"/>
    <property type="match status" value="1"/>
</dbReference>
<dbReference type="PIRSF" id="PIRSF036492">
    <property type="entry name" value="ALDH"/>
    <property type="match status" value="1"/>
</dbReference>
<dbReference type="InterPro" id="IPR016162">
    <property type="entry name" value="Ald_DH_N"/>
</dbReference>
<dbReference type="InterPro" id="IPR016163">
    <property type="entry name" value="Ald_DH_C"/>
</dbReference>
<keyword evidence="3" id="KW-0520">NAD</keyword>
<dbReference type="InterPro" id="IPR029510">
    <property type="entry name" value="Ald_DH_CS_GLU"/>
</dbReference>
<feature type="domain" description="Aldehyde dehydrogenase" evidence="8">
    <location>
        <begin position="24"/>
        <end position="427"/>
    </location>
</feature>
<evidence type="ECO:0000313" key="10">
    <source>
        <dbReference type="Proteomes" id="UP000282125"/>
    </source>
</evidence>
<dbReference type="Pfam" id="PF00171">
    <property type="entry name" value="Aldedh"/>
    <property type="match status" value="1"/>
</dbReference>
<protein>
    <recommendedName>
        <fullName evidence="4">Aldehyde dehydrogenase</fullName>
    </recommendedName>
</protein>
<dbReference type="InterPro" id="IPR016160">
    <property type="entry name" value="Ald_DH_CS_CYS"/>
</dbReference>
<dbReference type="Proteomes" id="UP000282125">
    <property type="component" value="Unassembled WGS sequence"/>
</dbReference>
<dbReference type="Gene3D" id="3.40.605.10">
    <property type="entry name" value="Aldehyde Dehydrogenase, Chain A, domain 1"/>
    <property type="match status" value="1"/>
</dbReference>
<evidence type="ECO:0000256" key="5">
    <source>
        <dbReference type="PIRSR" id="PIRSR036492-1"/>
    </source>
</evidence>
<comment type="similarity">
    <text evidence="1 4 7">Belongs to the aldehyde dehydrogenase family.</text>
</comment>
<gene>
    <name evidence="9" type="ORF">EG244_14565</name>
</gene>
<dbReference type="AlphaFoldDB" id="A0A3P3DDW7"/>
<accession>A0A3P3DDW7</accession>
<evidence type="ECO:0000256" key="1">
    <source>
        <dbReference type="ARBA" id="ARBA00009986"/>
    </source>
</evidence>
<dbReference type="PROSITE" id="PS00070">
    <property type="entry name" value="ALDEHYDE_DEHYDR_CYS"/>
    <property type="match status" value="1"/>
</dbReference>
<keyword evidence="2 4" id="KW-0560">Oxidoreductase</keyword>
<evidence type="ECO:0000313" key="9">
    <source>
        <dbReference type="EMBL" id="RRH72481.1"/>
    </source>
</evidence>
<dbReference type="InterPro" id="IPR015590">
    <property type="entry name" value="Aldehyde_DH_dom"/>
</dbReference>
<dbReference type="EMBL" id="RRAZ01000023">
    <property type="protein sequence ID" value="RRH72481.1"/>
    <property type="molecule type" value="Genomic_DNA"/>
</dbReference>
<reference evidence="9 10" key="1">
    <citation type="submission" date="2018-11" db="EMBL/GenBank/DDBJ databases">
        <title>Gemmobacter sp. nov., YIM 102744-1 draft genome.</title>
        <authorList>
            <person name="Li G."/>
            <person name="Jiang Y."/>
        </authorList>
    </citation>
    <scope>NUCLEOTIDE SEQUENCE [LARGE SCALE GENOMIC DNA]</scope>
    <source>
        <strain evidence="9 10">YIM 102744-1</strain>
    </source>
</reference>
<dbReference type="RefSeq" id="WP_124965735.1">
    <property type="nucleotide sequence ID" value="NZ_RRAZ01000023.1"/>
</dbReference>
<evidence type="ECO:0000256" key="2">
    <source>
        <dbReference type="ARBA" id="ARBA00023002"/>
    </source>
</evidence>
<feature type="active site" evidence="5">
    <location>
        <position position="246"/>
    </location>
</feature>
<dbReference type="OrthoDB" id="9812625at2"/>
<dbReference type="GO" id="GO:0006081">
    <property type="term" value="P:aldehyde metabolic process"/>
    <property type="evidence" value="ECO:0007669"/>
    <property type="project" value="InterPro"/>
</dbReference>
<dbReference type="PANTHER" id="PTHR43570:SF20">
    <property type="entry name" value="ALDEHYDE DEHYDROGENASE ALDX-RELATED"/>
    <property type="match status" value="1"/>
</dbReference>
<name>A0A3P3DDW7_9RHOB</name>
<evidence type="ECO:0000256" key="6">
    <source>
        <dbReference type="PROSITE-ProRule" id="PRU10007"/>
    </source>
</evidence>
<organism evidence="9 10">
    <name type="scientific">Falsigemmobacter faecalis</name>
    <dbReference type="NCBI Taxonomy" id="2488730"/>
    <lineage>
        <taxon>Bacteria</taxon>
        <taxon>Pseudomonadati</taxon>
        <taxon>Pseudomonadota</taxon>
        <taxon>Alphaproteobacteria</taxon>
        <taxon>Rhodobacterales</taxon>
        <taxon>Paracoccaceae</taxon>
        <taxon>Falsigemmobacter</taxon>
    </lineage>
</organism>
<keyword evidence="10" id="KW-1185">Reference proteome</keyword>
<dbReference type="FunFam" id="3.40.605.10:FF:000004">
    <property type="entry name" value="Aldehyde dehydrogenase"/>
    <property type="match status" value="1"/>
</dbReference>
<evidence type="ECO:0000256" key="3">
    <source>
        <dbReference type="ARBA" id="ARBA00023027"/>
    </source>
</evidence>
<feature type="active site" evidence="5 6">
    <location>
        <position position="212"/>
    </location>
</feature>
<evidence type="ECO:0000256" key="7">
    <source>
        <dbReference type="RuleBase" id="RU003345"/>
    </source>
</evidence>
<dbReference type="PANTHER" id="PTHR43570">
    <property type="entry name" value="ALDEHYDE DEHYDROGENASE"/>
    <property type="match status" value="1"/>
</dbReference>
<sequence length="466" mass="50176">MSQSALTIFDAQRRLVPERRLSFDAPARAQALEALRRAVLDHEGQIIAALAEDFGKPEAEVLLTEILPVLSEIRLAQRKVKSWARDRRVGPTLTSFGTSARIRREPRGVCLIIAPWNYPLNLALGPLVSCLAAGNSAVVKPSELTPATSGVIAKIIAAAFDPDLVAVIEGGVETSTELLALPFDHIFFTGSPEVGRIVMTAAAKHLSTVTLELGGKSPVIVGPGADLAQAADWITFGKLTNSGQTCIAPDHLFVHEAVREAFLPLLRARMARALEGAPMARIVSPRHAARLESLLQEAEEGGAKVLRQGSSAGTQMAPALVSALTPQMRLEQEEIFGPILPVIPFRDPAAVLARINARPKPLALYVFEKDRDFIDQVITSTSSGGVGVNLTVLHYSHEGLPFGGVNHSGHGAAHGEWGFLAFSHQRAILQNRFSPLRMIFPPWTGQRLRLIRWAKRLIGGGAATKS</sequence>
<dbReference type="InterPro" id="IPR012394">
    <property type="entry name" value="Aldehyde_DH_NAD(P)"/>
</dbReference>
<dbReference type="PROSITE" id="PS00687">
    <property type="entry name" value="ALDEHYDE_DEHYDR_GLU"/>
    <property type="match status" value="1"/>
</dbReference>
<evidence type="ECO:0000256" key="4">
    <source>
        <dbReference type="PIRNR" id="PIRNR036492"/>
    </source>
</evidence>
<dbReference type="GO" id="GO:0005737">
    <property type="term" value="C:cytoplasm"/>
    <property type="evidence" value="ECO:0007669"/>
    <property type="project" value="TreeGrafter"/>
</dbReference>
<dbReference type="Gene3D" id="3.40.309.10">
    <property type="entry name" value="Aldehyde Dehydrogenase, Chain A, domain 2"/>
    <property type="match status" value="1"/>
</dbReference>
<dbReference type="GO" id="GO:0004029">
    <property type="term" value="F:aldehyde dehydrogenase (NAD+) activity"/>
    <property type="evidence" value="ECO:0007669"/>
    <property type="project" value="TreeGrafter"/>
</dbReference>
<evidence type="ECO:0000259" key="8">
    <source>
        <dbReference type="Pfam" id="PF00171"/>
    </source>
</evidence>